<dbReference type="Gene3D" id="2.130.10.10">
    <property type="entry name" value="YVTN repeat-like/Quinoprotein amine dehydrogenase"/>
    <property type="match status" value="1"/>
</dbReference>
<feature type="repeat" description="WD" evidence="3">
    <location>
        <begin position="92"/>
        <end position="118"/>
    </location>
</feature>
<dbReference type="SMART" id="SM00320">
    <property type="entry name" value="WD40"/>
    <property type="match status" value="5"/>
</dbReference>
<keyword evidence="2" id="KW-0677">Repeat</keyword>
<dbReference type="PANTHER" id="PTHR44090">
    <property type="entry name" value="WD REPEAT-CONTAINING PROTEIN 61"/>
    <property type="match status" value="1"/>
</dbReference>
<evidence type="ECO:0000256" key="3">
    <source>
        <dbReference type="PROSITE-ProRule" id="PRU00221"/>
    </source>
</evidence>
<dbReference type="OrthoDB" id="10251741at2759"/>
<comment type="caution">
    <text evidence="4">The sequence shown here is derived from an EMBL/GenBank/DDBJ whole genome shotgun (WGS) entry which is preliminary data.</text>
</comment>
<dbReference type="GO" id="GO:0005634">
    <property type="term" value="C:nucleus"/>
    <property type="evidence" value="ECO:0007669"/>
    <property type="project" value="TreeGrafter"/>
</dbReference>
<dbReference type="InterPro" id="IPR019775">
    <property type="entry name" value="WD40_repeat_CS"/>
</dbReference>
<proteinExistence type="predicted"/>
<accession>A0A9P1MBF4</accession>
<evidence type="ECO:0000256" key="2">
    <source>
        <dbReference type="ARBA" id="ARBA00022737"/>
    </source>
</evidence>
<sequence>MSKQYLTAHTVDNAHITDIFALAATQKSILSASGSSSIHVHGTTTPSFSLTQTISAAHSLGCHHLCTSGNGKVAASSGHSEIPKGAVKDASIWAVALNENGQFLATTTRDGRVIVWDVVDKGSPKIIREYETSTGSSGSFGMCVDLSGNGKFTASGHQNGTVYIFNNDSGRLVHALTGLTKAIRTVSFSPGSTRLAAAGDAAVIALYDMQHGEHVANLTGHSAWVTSVDWNDSGEFLLSGAMDGKAKVWSIERKVCVATHSETDKPVWAVKWLPKTGRNEFFCTAGANRSLSFYREATGA</sequence>
<dbReference type="SUPFAM" id="SSF50978">
    <property type="entry name" value="WD40 repeat-like"/>
    <property type="match status" value="1"/>
</dbReference>
<gene>
    <name evidence="4" type="ORF">PPNO1_LOCUS6826</name>
</gene>
<dbReference type="EMBL" id="CALLCH030000016">
    <property type="protein sequence ID" value="CAI4217209.1"/>
    <property type="molecule type" value="Genomic_DNA"/>
</dbReference>
<dbReference type="PROSITE" id="PS50082">
    <property type="entry name" value="WD_REPEATS_2"/>
    <property type="match status" value="2"/>
</dbReference>
<dbReference type="PROSITE" id="PS00678">
    <property type="entry name" value="WD_REPEATS_1"/>
    <property type="match status" value="1"/>
</dbReference>
<evidence type="ECO:0008006" key="6">
    <source>
        <dbReference type="Google" id="ProtNLM"/>
    </source>
</evidence>
<dbReference type="PANTHER" id="PTHR44090:SF1">
    <property type="entry name" value="SUPERKILLER COMPLEX PROTEIN 8"/>
    <property type="match status" value="1"/>
</dbReference>
<protein>
    <recommendedName>
        <fullName evidence="6">WD40 repeat-like protein</fullName>
    </recommendedName>
</protein>
<dbReference type="InterPro" id="IPR036322">
    <property type="entry name" value="WD40_repeat_dom_sf"/>
</dbReference>
<dbReference type="InterPro" id="IPR015943">
    <property type="entry name" value="WD40/YVTN_repeat-like_dom_sf"/>
</dbReference>
<organism evidence="4 5">
    <name type="scientific">Parascedosporium putredinis</name>
    <dbReference type="NCBI Taxonomy" id="1442378"/>
    <lineage>
        <taxon>Eukaryota</taxon>
        <taxon>Fungi</taxon>
        <taxon>Dikarya</taxon>
        <taxon>Ascomycota</taxon>
        <taxon>Pezizomycotina</taxon>
        <taxon>Sordariomycetes</taxon>
        <taxon>Hypocreomycetidae</taxon>
        <taxon>Microascales</taxon>
        <taxon>Microascaceae</taxon>
        <taxon>Parascedosporium</taxon>
    </lineage>
</organism>
<dbReference type="Pfam" id="PF00400">
    <property type="entry name" value="WD40"/>
    <property type="match status" value="3"/>
</dbReference>
<keyword evidence="1 3" id="KW-0853">WD repeat</keyword>
<name>A0A9P1MBF4_9PEZI</name>
<reference evidence="4" key="1">
    <citation type="submission" date="2022-11" db="EMBL/GenBank/DDBJ databases">
        <authorList>
            <person name="Scott C."/>
            <person name="Bruce N."/>
        </authorList>
    </citation>
    <scope>NUCLEOTIDE SEQUENCE</scope>
</reference>
<evidence type="ECO:0000313" key="5">
    <source>
        <dbReference type="Proteomes" id="UP000838763"/>
    </source>
</evidence>
<dbReference type="AlphaFoldDB" id="A0A9P1MBF4"/>
<evidence type="ECO:0000313" key="4">
    <source>
        <dbReference type="EMBL" id="CAI4217209.1"/>
    </source>
</evidence>
<feature type="repeat" description="WD" evidence="3">
    <location>
        <begin position="218"/>
        <end position="259"/>
    </location>
</feature>
<dbReference type="PROSITE" id="PS50294">
    <property type="entry name" value="WD_REPEATS_REGION"/>
    <property type="match status" value="1"/>
</dbReference>
<evidence type="ECO:0000256" key="1">
    <source>
        <dbReference type="ARBA" id="ARBA00022574"/>
    </source>
</evidence>
<dbReference type="Proteomes" id="UP000838763">
    <property type="component" value="Unassembled WGS sequence"/>
</dbReference>
<dbReference type="InterPro" id="IPR001680">
    <property type="entry name" value="WD40_rpt"/>
</dbReference>
<dbReference type="GO" id="GO:0032991">
    <property type="term" value="C:protein-containing complex"/>
    <property type="evidence" value="ECO:0007669"/>
    <property type="project" value="UniProtKB-ARBA"/>
</dbReference>
<dbReference type="InterPro" id="IPR051510">
    <property type="entry name" value="SKI8"/>
</dbReference>
<keyword evidence="5" id="KW-1185">Reference proteome</keyword>